<accession>A0A9W9PKN4</accession>
<evidence type="ECO:0000259" key="3">
    <source>
        <dbReference type="Pfam" id="PF23658"/>
    </source>
</evidence>
<sequence>MHLGVKVFGSIAIAASVAAGNSTRDVEACAQISQLVADANQSKTTASVPKDLAYQCLMSIPFESDRATIFLTQVRKMLEFHSTVDILKHPPPDYLMPATDILGGVDSILEKVNQKAYSSQFEMELDLSHLIDSAHDSHLVFSLCSQSIFDITIDFPIVSVSTDGLSLPQVYSLSDAKLQQGGSTEVSPLVSINGTAAAKFLESVASSQSLQDPDAQYNRLFPSLARSVNDGATSPDGIWAKDQRWSEASELTLKFGNGTTKTVQKAAVPLEPFFDYKNGSEIYQFECLPRILLEATTAIESAQQASEVSGLPSTPWSSSGNAISGYFSNQTGLEDTAIIFLPTFSSAPADVAHFVINFLQNATAADKKNVLIDVTANTGGYMTTGVDMSRIFFPDSDPYTATRYRAHDAAKYMTKAFSRDTTPDTDNIFAYKQMVKPDQKTGFGSWQDLYGPHDTLGSPSSSLLANFNYTATSTNVWPINGYGEVPLNPPKAPFPAENIAIITDGDCVSTCAFFVKLMKRQGVRTIAFGGRPTEAPMQGVGGVKGGQSLAVNYINAYIYQANEQIRNSANSSSPILTQAEWKKFNDSSPGTALSYAWSGNLNLRNEYDPEDSETPLQFVYEAAECRRFYTLENYMQQETVWQAAAKAMFGNGGCVKGSTNGKGSLDAS</sequence>
<dbReference type="Gene3D" id="3.90.226.10">
    <property type="entry name" value="2-enoyl-CoA Hydratase, Chain A, domain 1"/>
    <property type="match status" value="1"/>
</dbReference>
<dbReference type="SUPFAM" id="SSF52096">
    <property type="entry name" value="ClpP/crotonase"/>
    <property type="match status" value="1"/>
</dbReference>
<dbReference type="PANTHER" id="PTHR37049">
    <property type="entry name" value="PEPTIDASE S41 FAMILY PROTEIN"/>
    <property type="match status" value="1"/>
</dbReference>
<dbReference type="RefSeq" id="XP_058335959.1">
    <property type="nucleotide sequence ID" value="XM_058469928.1"/>
</dbReference>
<dbReference type="PANTHER" id="PTHR37049:SF4">
    <property type="entry name" value="RHODANESE DOMAIN-CONTAINING PROTEIN"/>
    <property type="match status" value="1"/>
</dbReference>
<dbReference type="InterPro" id="IPR005151">
    <property type="entry name" value="Tail-specific_protease"/>
</dbReference>
<dbReference type="GO" id="GO:0008236">
    <property type="term" value="F:serine-type peptidase activity"/>
    <property type="evidence" value="ECO:0007669"/>
    <property type="project" value="InterPro"/>
</dbReference>
<evidence type="ECO:0000259" key="2">
    <source>
        <dbReference type="Pfam" id="PF03572"/>
    </source>
</evidence>
<reference evidence="4" key="1">
    <citation type="submission" date="2022-11" db="EMBL/GenBank/DDBJ databases">
        <authorList>
            <person name="Petersen C."/>
        </authorList>
    </citation>
    <scope>NUCLEOTIDE SEQUENCE</scope>
    <source>
        <strain evidence="4">IBT 19713</strain>
    </source>
</reference>
<protein>
    <submittedName>
        <fullName evidence="4">Peptidase S41 family protein</fullName>
    </submittedName>
</protein>
<gene>
    <name evidence="4" type="ORF">N7468_000631</name>
</gene>
<name>A0A9W9PKN4_9EURO</name>
<dbReference type="InterPro" id="IPR029045">
    <property type="entry name" value="ClpP/crotonase-like_dom_sf"/>
</dbReference>
<feature type="chain" id="PRO_5040749043" evidence="1">
    <location>
        <begin position="20"/>
        <end position="668"/>
    </location>
</feature>
<dbReference type="EMBL" id="JAPQKS010000001">
    <property type="protein sequence ID" value="KAJ5249180.1"/>
    <property type="molecule type" value="Genomic_DNA"/>
</dbReference>
<evidence type="ECO:0000313" key="4">
    <source>
        <dbReference type="EMBL" id="KAJ5249180.1"/>
    </source>
</evidence>
<proteinExistence type="predicted"/>
<feature type="domain" description="Tail specific protease" evidence="2">
    <location>
        <begin position="336"/>
        <end position="526"/>
    </location>
</feature>
<dbReference type="GO" id="GO:0006508">
    <property type="term" value="P:proteolysis"/>
    <property type="evidence" value="ECO:0007669"/>
    <property type="project" value="InterPro"/>
</dbReference>
<feature type="signal peptide" evidence="1">
    <location>
        <begin position="1"/>
        <end position="19"/>
    </location>
</feature>
<dbReference type="OrthoDB" id="27214at2759"/>
<dbReference type="AlphaFoldDB" id="A0A9W9PKN4"/>
<dbReference type="Proteomes" id="UP001150941">
    <property type="component" value="Unassembled WGS sequence"/>
</dbReference>
<evidence type="ECO:0000256" key="1">
    <source>
        <dbReference type="SAM" id="SignalP"/>
    </source>
</evidence>
<comment type="caution">
    <text evidence="4">The sequence shown here is derived from an EMBL/GenBank/DDBJ whole genome shotgun (WGS) entry which is preliminary data.</text>
</comment>
<evidence type="ECO:0000313" key="5">
    <source>
        <dbReference type="Proteomes" id="UP001150941"/>
    </source>
</evidence>
<dbReference type="GeneID" id="83197231"/>
<keyword evidence="5" id="KW-1185">Reference proteome</keyword>
<keyword evidence="1" id="KW-0732">Signal</keyword>
<dbReference type="Pfam" id="PF03572">
    <property type="entry name" value="Peptidase_S41"/>
    <property type="match status" value="1"/>
</dbReference>
<reference evidence="4" key="2">
    <citation type="journal article" date="2023" name="IMA Fungus">
        <title>Comparative genomic study of the Penicillium genus elucidates a diverse pangenome and 15 lateral gene transfer events.</title>
        <authorList>
            <person name="Petersen C."/>
            <person name="Sorensen T."/>
            <person name="Nielsen M.R."/>
            <person name="Sondergaard T.E."/>
            <person name="Sorensen J.L."/>
            <person name="Fitzpatrick D.A."/>
            <person name="Frisvad J.C."/>
            <person name="Nielsen K.L."/>
        </authorList>
    </citation>
    <scope>NUCLEOTIDE SEQUENCE</scope>
    <source>
        <strain evidence="4">IBT 19713</strain>
    </source>
</reference>
<dbReference type="InterPro" id="IPR056186">
    <property type="entry name" value="PDZ_CPAF-rel"/>
</dbReference>
<dbReference type="InterPro" id="IPR052766">
    <property type="entry name" value="S41A_metabolite_peptidase"/>
</dbReference>
<dbReference type="Pfam" id="PF23658">
    <property type="entry name" value="PDZ_CPAF_rel"/>
    <property type="match status" value="1"/>
</dbReference>
<organism evidence="4 5">
    <name type="scientific">Penicillium chermesinum</name>
    <dbReference type="NCBI Taxonomy" id="63820"/>
    <lineage>
        <taxon>Eukaryota</taxon>
        <taxon>Fungi</taxon>
        <taxon>Dikarya</taxon>
        <taxon>Ascomycota</taxon>
        <taxon>Pezizomycotina</taxon>
        <taxon>Eurotiomycetes</taxon>
        <taxon>Eurotiomycetidae</taxon>
        <taxon>Eurotiales</taxon>
        <taxon>Aspergillaceae</taxon>
        <taxon>Penicillium</taxon>
    </lineage>
</organism>
<feature type="domain" description="CPAF-like PDZ" evidence="3">
    <location>
        <begin position="154"/>
        <end position="273"/>
    </location>
</feature>